<evidence type="ECO:0000256" key="3">
    <source>
        <dbReference type="ARBA" id="ARBA00022989"/>
    </source>
</evidence>
<organism evidence="6 7">
    <name type="scientific">Roridomyces roridus</name>
    <dbReference type="NCBI Taxonomy" id="1738132"/>
    <lineage>
        <taxon>Eukaryota</taxon>
        <taxon>Fungi</taxon>
        <taxon>Dikarya</taxon>
        <taxon>Basidiomycota</taxon>
        <taxon>Agaricomycotina</taxon>
        <taxon>Agaricomycetes</taxon>
        <taxon>Agaricomycetidae</taxon>
        <taxon>Agaricales</taxon>
        <taxon>Marasmiineae</taxon>
        <taxon>Mycenaceae</taxon>
        <taxon>Roridomyces</taxon>
    </lineage>
</organism>
<feature type="transmembrane region" description="Helical" evidence="5">
    <location>
        <begin position="250"/>
        <end position="270"/>
    </location>
</feature>
<dbReference type="PANTHER" id="PTHR11040:SF32">
    <property type="entry name" value="ZINC-REGULATED TRANSPORTER 1"/>
    <property type="match status" value="1"/>
</dbReference>
<reference evidence="6" key="1">
    <citation type="submission" date="2023-03" db="EMBL/GenBank/DDBJ databases">
        <title>Massive genome expansion in bonnet fungi (Mycena s.s.) driven by repeated elements and novel gene families across ecological guilds.</title>
        <authorList>
            <consortium name="Lawrence Berkeley National Laboratory"/>
            <person name="Harder C.B."/>
            <person name="Miyauchi S."/>
            <person name="Viragh M."/>
            <person name="Kuo A."/>
            <person name="Thoen E."/>
            <person name="Andreopoulos B."/>
            <person name="Lu D."/>
            <person name="Skrede I."/>
            <person name="Drula E."/>
            <person name="Henrissat B."/>
            <person name="Morin E."/>
            <person name="Kohler A."/>
            <person name="Barry K."/>
            <person name="LaButti K."/>
            <person name="Morin E."/>
            <person name="Salamov A."/>
            <person name="Lipzen A."/>
            <person name="Mereny Z."/>
            <person name="Hegedus B."/>
            <person name="Baldrian P."/>
            <person name="Stursova M."/>
            <person name="Weitz H."/>
            <person name="Taylor A."/>
            <person name="Grigoriev I.V."/>
            <person name="Nagy L.G."/>
            <person name="Martin F."/>
            <person name="Kauserud H."/>
        </authorList>
    </citation>
    <scope>NUCLEOTIDE SEQUENCE</scope>
    <source>
        <strain evidence="6">9284</strain>
    </source>
</reference>
<feature type="transmembrane region" description="Helical" evidence="5">
    <location>
        <begin position="213"/>
        <end position="238"/>
    </location>
</feature>
<dbReference type="AlphaFoldDB" id="A0AAD7FRY9"/>
<comment type="subcellular location">
    <subcellularLocation>
        <location evidence="1">Membrane</location>
        <topology evidence="1">Multi-pass membrane protein</topology>
    </subcellularLocation>
</comment>
<dbReference type="EMBL" id="JARKIF010000007">
    <property type="protein sequence ID" value="KAJ7634835.1"/>
    <property type="molecule type" value="Genomic_DNA"/>
</dbReference>
<feature type="transmembrane region" description="Helical" evidence="5">
    <location>
        <begin position="108"/>
        <end position="132"/>
    </location>
</feature>
<evidence type="ECO:0000256" key="1">
    <source>
        <dbReference type="ARBA" id="ARBA00004141"/>
    </source>
</evidence>
<protein>
    <submittedName>
        <fullName evidence="6">ZIP-like iron-zinc transporter</fullName>
    </submittedName>
</protein>
<feature type="transmembrane region" description="Helical" evidence="5">
    <location>
        <begin position="184"/>
        <end position="201"/>
    </location>
</feature>
<keyword evidence="4 5" id="KW-0472">Membrane</keyword>
<dbReference type="GO" id="GO:0005886">
    <property type="term" value="C:plasma membrane"/>
    <property type="evidence" value="ECO:0007669"/>
    <property type="project" value="TreeGrafter"/>
</dbReference>
<accession>A0AAD7FRY9</accession>
<sequence length="312" mass="32979">MPTCSSGTPGDSALNDSDSVLGLRIAALFVILAASTIGALLPVLTANPKYAAALGHGGWFRMPVAVTEFLTYFGSGVIIGTAFIHLLSPAIDALSSPCLSEGWQDYPYALGLCLISILSIFIVEIIAMRCAYRTRGVPNQETATEKPESPTSAHIVGIVILEFGAILHSVLIGLTLAASPNFKLLFAVLVIHQVFEGLGIGSRLASVEFPPRYSYVPVIGAIIFGLSTPMGLAIGLAVRTAYSPDDPEALIVSGILDSLSAGILLYTGLVELLAHEILFREEIICGPARKLVLVVTWVVLGCSMMALLGRWL</sequence>
<keyword evidence="2 5" id="KW-0812">Transmembrane</keyword>
<evidence type="ECO:0000313" key="7">
    <source>
        <dbReference type="Proteomes" id="UP001221142"/>
    </source>
</evidence>
<dbReference type="Pfam" id="PF02535">
    <property type="entry name" value="Zip"/>
    <property type="match status" value="1"/>
</dbReference>
<evidence type="ECO:0000313" key="6">
    <source>
        <dbReference type="EMBL" id="KAJ7634835.1"/>
    </source>
</evidence>
<feature type="transmembrane region" description="Helical" evidence="5">
    <location>
        <begin position="65"/>
        <end position="88"/>
    </location>
</feature>
<keyword evidence="3 5" id="KW-1133">Transmembrane helix</keyword>
<evidence type="ECO:0000256" key="4">
    <source>
        <dbReference type="ARBA" id="ARBA00023136"/>
    </source>
</evidence>
<proteinExistence type="predicted"/>
<evidence type="ECO:0000256" key="2">
    <source>
        <dbReference type="ARBA" id="ARBA00022692"/>
    </source>
</evidence>
<dbReference type="Proteomes" id="UP001221142">
    <property type="component" value="Unassembled WGS sequence"/>
</dbReference>
<dbReference type="GO" id="GO:0005385">
    <property type="term" value="F:zinc ion transmembrane transporter activity"/>
    <property type="evidence" value="ECO:0007669"/>
    <property type="project" value="TreeGrafter"/>
</dbReference>
<gene>
    <name evidence="6" type="ORF">FB45DRAFT_1142280</name>
</gene>
<comment type="caution">
    <text evidence="6">The sequence shown here is derived from an EMBL/GenBank/DDBJ whole genome shotgun (WGS) entry which is preliminary data.</text>
</comment>
<feature type="transmembrane region" description="Helical" evidence="5">
    <location>
        <begin position="20"/>
        <end position="44"/>
    </location>
</feature>
<dbReference type="PANTHER" id="PTHR11040">
    <property type="entry name" value="ZINC/IRON TRANSPORTER"/>
    <property type="match status" value="1"/>
</dbReference>
<evidence type="ECO:0000256" key="5">
    <source>
        <dbReference type="SAM" id="Phobius"/>
    </source>
</evidence>
<feature type="transmembrane region" description="Helical" evidence="5">
    <location>
        <begin position="291"/>
        <end position="311"/>
    </location>
</feature>
<dbReference type="InterPro" id="IPR003689">
    <property type="entry name" value="ZIP"/>
</dbReference>
<keyword evidence="7" id="KW-1185">Reference proteome</keyword>
<feature type="transmembrane region" description="Helical" evidence="5">
    <location>
        <begin position="153"/>
        <end position="178"/>
    </location>
</feature>
<name>A0AAD7FRY9_9AGAR</name>